<evidence type="ECO:0000256" key="8">
    <source>
        <dbReference type="SAM" id="MobiDB-lite"/>
    </source>
</evidence>
<comment type="caution">
    <text evidence="10">The sequence shown here is derived from an EMBL/GenBank/DDBJ whole genome shotgun (WGS) entry which is preliminary data.</text>
</comment>
<proteinExistence type="inferred from homology"/>
<keyword evidence="4" id="KW-1133">Transmembrane helix</keyword>
<evidence type="ECO:0000313" key="10">
    <source>
        <dbReference type="EMBL" id="KAG2486854.1"/>
    </source>
</evidence>
<dbReference type="GO" id="GO:0001653">
    <property type="term" value="F:peptide receptor activity"/>
    <property type="evidence" value="ECO:0007669"/>
    <property type="project" value="TreeGrafter"/>
</dbReference>
<dbReference type="GO" id="GO:0000166">
    <property type="term" value="F:nucleotide binding"/>
    <property type="evidence" value="ECO:0007669"/>
    <property type="project" value="UniProtKB-KW"/>
</dbReference>
<evidence type="ECO:0000313" key="11">
    <source>
        <dbReference type="Proteomes" id="UP000612055"/>
    </source>
</evidence>
<dbReference type="PROSITE" id="PS50125">
    <property type="entry name" value="GUANYLATE_CYCLASE_2"/>
    <property type="match status" value="1"/>
</dbReference>
<evidence type="ECO:0000256" key="5">
    <source>
        <dbReference type="ARBA" id="ARBA00023136"/>
    </source>
</evidence>
<dbReference type="SUPFAM" id="SSF55073">
    <property type="entry name" value="Nucleotide cyclase"/>
    <property type="match status" value="1"/>
</dbReference>
<name>A0A835XNM2_9CHLO</name>
<dbReference type="CDD" id="cd07302">
    <property type="entry name" value="CHD"/>
    <property type="match status" value="1"/>
</dbReference>
<evidence type="ECO:0000256" key="3">
    <source>
        <dbReference type="ARBA" id="ARBA00022741"/>
    </source>
</evidence>
<feature type="compositionally biased region" description="Polar residues" evidence="8">
    <location>
        <begin position="578"/>
        <end position="589"/>
    </location>
</feature>
<dbReference type="GO" id="GO:0007168">
    <property type="term" value="P:receptor guanylyl cyclase signaling pathway"/>
    <property type="evidence" value="ECO:0007669"/>
    <property type="project" value="TreeGrafter"/>
</dbReference>
<feature type="compositionally biased region" description="Polar residues" evidence="8">
    <location>
        <begin position="867"/>
        <end position="883"/>
    </location>
</feature>
<feature type="compositionally biased region" description="Low complexity" evidence="8">
    <location>
        <begin position="474"/>
        <end position="484"/>
    </location>
</feature>
<feature type="region of interest" description="Disordered" evidence="8">
    <location>
        <begin position="474"/>
        <end position="512"/>
    </location>
</feature>
<keyword evidence="2" id="KW-0812">Transmembrane</keyword>
<keyword evidence="6 7" id="KW-0456">Lyase</keyword>
<accession>A0A835XNM2</accession>
<dbReference type="FunFam" id="3.30.70.1230:FF:000057">
    <property type="entry name" value="Guanylate cyclase"/>
    <property type="match status" value="1"/>
</dbReference>
<dbReference type="Gene3D" id="3.30.70.1230">
    <property type="entry name" value="Nucleotide cyclase"/>
    <property type="match status" value="1"/>
</dbReference>
<comment type="subcellular location">
    <subcellularLocation>
        <location evidence="1">Membrane</location>
    </subcellularLocation>
</comment>
<dbReference type="OrthoDB" id="548429at2759"/>
<evidence type="ECO:0000256" key="1">
    <source>
        <dbReference type="ARBA" id="ARBA00004370"/>
    </source>
</evidence>
<protein>
    <recommendedName>
        <fullName evidence="9">Guanylate cyclase domain-containing protein</fullName>
    </recommendedName>
</protein>
<dbReference type="SMART" id="SM00044">
    <property type="entry name" value="CYCc"/>
    <property type="match status" value="1"/>
</dbReference>
<dbReference type="InterPro" id="IPR018297">
    <property type="entry name" value="A/G_cyclase_CS"/>
</dbReference>
<feature type="region of interest" description="Disordered" evidence="8">
    <location>
        <begin position="679"/>
        <end position="708"/>
    </location>
</feature>
<evidence type="ECO:0000259" key="9">
    <source>
        <dbReference type="PROSITE" id="PS50125"/>
    </source>
</evidence>
<keyword evidence="3" id="KW-0547">Nucleotide-binding</keyword>
<dbReference type="GO" id="GO:0004383">
    <property type="term" value="F:guanylate cyclase activity"/>
    <property type="evidence" value="ECO:0007669"/>
    <property type="project" value="TreeGrafter"/>
</dbReference>
<feature type="region of interest" description="Disordered" evidence="8">
    <location>
        <begin position="789"/>
        <end position="837"/>
    </location>
</feature>
<feature type="region of interest" description="Disordered" evidence="8">
    <location>
        <begin position="110"/>
        <end position="152"/>
    </location>
</feature>
<feature type="region of interest" description="Disordered" evidence="8">
    <location>
        <begin position="849"/>
        <end position="918"/>
    </location>
</feature>
<reference evidence="10" key="1">
    <citation type="journal article" date="2020" name="bioRxiv">
        <title>Comparative genomics of Chlamydomonas.</title>
        <authorList>
            <person name="Craig R.J."/>
            <person name="Hasan A.R."/>
            <person name="Ness R.W."/>
            <person name="Keightley P.D."/>
        </authorList>
    </citation>
    <scope>NUCLEOTIDE SEQUENCE</scope>
    <source>
        <strain evidence="10">CCAP 11/70</strain>
    </source>
</reference>
<dbReference type="InterPro" id="IPR001054">
    <property type="entry name" value="A/G_cyclase"/>
</dbReference>
<dbReference type="GO" id="GO:0004016">
    <property type="term" value="F:adenylate cyclase activity"/>
    <property type="evidence" value="ECO:0007669"/>
    <property type="project" value="TreeGrafter"/>
</dbReference>
<dbReference type="PANTHER" id="PTHR11920:SF335">
    <property type="entry name" value="GUANYLATE CYCLASE"/>
    <property type="match status" value="1"/>
</dbReference>
<feature type="region of interest" description="Disordered" evidence="8">
    <location>
        <begin position="724"/>
        <end position="777"/>
    </location>
</feature>
<feature type="compositionally biased region" description="Polar residues" evidence="8">
    <location>
        <begin position="897"/>
        <end position="906"/>
    </location>
</feature>
<keyword evidence="11" id="KW-1185">Reference proteome</keyword>
<evidence type="ECO:0000256" key="2">
    <source>
        <dbReference type="ARBA" id="ARBA00022692"/>
    </source>
</evidence>
<feature type="region of interest" description="Disordered" evidence="8">
    <location>
        <begin position="924"/>
        <end position="943"/>
    </location>
</feature>
<dbReference type="EMBL" id="JAEHOE010000106">
    <property type="protein sequence ID" value="KAG2486854.1"/>
    <property type="molecule type" value="Genomic_DNA"/>
</dbReference>
<gene>
    <name evidence="10" type="ORF">HYH03_014537</name>
</gene>
<keyword evidence="5" id="KW-0472">Membrane</keyword>
<dbReference type="Pfam" id="PF00211">
    <property type="entry name" value="Guanylate_cyc"/>
    <property type="match status" value="1"/>
</dbReference>
<dbReference type="PROSITE" id="PS00452">
    <property type="entry name" value="GUANYLATE_CYCLASE_1"/>
    <property type="match status" value="1"/>
</dbReference>
<dbReference type="GO" id="GO:0035556">
    <property type="term" value="P:intracellular signal transduction"/>
    <property type="evidence" value="ECO:0007669"/>
    <property type="project" value="InterPro"/>
</dbReference>
<feature type="region of interest" description="Disordered" evidence="8">
    <location>
        <begin position="560"/>
        <end position="600"/>
    </location>
</feature>
<dbReference type="PANTHER" id="PTHR11920">
    <property type="entry name" value="GUANYLYL CYCLASE"/>
    <property type="match status" value="1"/>
</dbReference>
<dbReference type="AlphaFoldDB" id="A0A835XNM2"/>
<evidence type="ECO:0000256" key="7">
    <source>
        <dbReference type="RuleBase" id="RU000405"/>
    </source>
</evidence>
<dbReference type="Proteomes" id="UP000612055">
    <property type="component" value="Unassembled WGS sequence"/>
</dbReference>
<dbReference type="GO" id="GO:0005886">
    <property type="term" value="C:plasma membrane"/>
    <property type="evidence" value="ECO:0007669"/>
    <property type="project" value="TreeGrafter"/>
</dbReference>
<feature type="compositionally biased region" description="Low complexity" evidence="8">
    <location>
        <begin position="122"/>
        <end position="142"/>
    </location>
</feature>
<feature type="domain" description="Guanylate cyclase" evidence="9">
    <location>
        <begin position="1049"/>
        <end position="1176"/>
    </location>
</feature>
<dbReference type="InterPro" id="IPR029787">
    <property type="entry name" value="Nucleotide_cyclase"/>
</dbReference>
<dbReference type="InterPro" id="IPR050401">
    <property type="entry name" value="Cyclic_nucleotide_synthase"/>
</dbReference>
<sequence length="1277" mass="130436">MHSVSHFVPGDFGGDRFFLSMRMSPFAYRYQGVGSAGETSAPGGADGGPHPHAVLPAMILELDAPHQRKASRQRGVGGAGHVLHQNRASVAYMGCLVGLGPNVGPNACTVEAPPSTQSKHGPAGAAPSAAAPRPLQGVAAGRAPPPGAPGAAALASQDLWPDLFGSASGRVPRRGVSSSLEAMPAVHGTDFLRVAPGLVAAGANPLHRLFAFEPDKLAEAMAFWRRGKEWKGILRVPERLSPDRGFLLLDTPETTGAALGGGAGGAVSAALATSTSLELHSGYLVPMGPAVGVVSASAAEWRTLAQAGGSNPGVLAGGSDPTATTYPVPGSGAGVGSRRWGRGHAAARQQRTDLLRQLRASVRGAGHGPGPGGSCTDSIAAVAYRSGPAAVVVQAAPPPPTAPAGQQQAPPAVVQPCAAAAVPLAQGGSGSGVPLLDRRRSLLGPHSEAASTEQPLLVVSAAAATVGDALGAAPAPARQAARDAPAQRDDGGRGGSEVVSEQGWRQRPPQGSGADILVLESLLATSNAASLDQSHGRINELSLEILPLLRAAGGNPTLRARALPSSSGLEVTPPASVRGSTDADSSPSAQGPAVATGPMGEPRRAATVLTHSGESVSGVTAAVARTDADVAQELSRRLRTISTDGSIFSSGTPPRAAPGACGADSTSRLLRALAPDTADAITGGTAGSAVRPERQPADSSRGSGGADEELSFGLAKIGGPMGLAGGAAGAQRVSDSGRRTRFAQSLRHDALRSSVGGVRPSAAARPPPEIRCSEPQSSAHDAIFPLEARGSAADTPPPVSSPSAMQPQQPFAGAHQRHSPPPPAALHPPQDEAGGHRQRLKALLRMLASTGGGGRGRHDSATGGGSRSTQAPQLKPSQCTQWSDLDLPSSAHPILGSSLQLGTGSNAPRGGAAASSLPNTLRNQRGAANRCHEDGWSLDKEGGTASRSRFHEVLLRPCTDPLSSEPLVLVVQTDVTSKVRAEAALVDALEAEHRLLSDIFPAHVLAHMTAARRAKAAEERQWGHAAGGLSLLRHVQDPAQLATHHESCTVLFADIKGFTQMSKEVPAVRVMTFLNALYTHFDSLTDLYGVYKVETIGDCYMVAGGLMASAASGRRPPKFARAMLVEAAKETLPSTGEPVQIRVGIHSGPATSGVVGTKMPRFCLFGDTINTASRMESTGSPGCIHVSAATRRLLPPEEDGEGWAATGGVEVKGKGRMESFTWRKRAAPRLRLQSDSQHRTAMLLGTLRDSNVSSLVATAAALEVYAAANASSPGAVR</sequence>
<evidence type="ECO:0000256" key="6">
    <source>
        <dbReference type="ARBA" id="ARBA00023239"/>
    </source>
</evidence>
<evidence type="ECO:0000256" key="4">
    <source>
        <dbReference type="ARBA" id="ARBA00022989"/>
    </source>
</evidence>
<feature type="compositionally biased region" description="Basic and acidic residues" evidence="8">
    <location>
        <begin position="930"/>
        <end position="942"/>
    </location>
</feature>
<organism evidence="10 11">
    <name type="scientific">Edaphochlamys debaryana</name>
    <dbReference type="NCBI Taxonomy" id="47281"/>
    <lineage>
        <taxon>Eukaryota</taxon>
        <taxon>Viridiplantae</taxon>
        <taxon>Chlorophyta</taxon>
        <taxon>core chlorophytes</taxon>
        <taxon>Chlorophyceae</taxon>
        <taxon>CS clade</taxon>
        <taxon>Chlamydomonadales</taxon>
        <taxon>Chlamydomonadales incertae sedis</taxon>
        <taxon>Edaphochlamys</taxon>
    </lineage>
</organism>
<comment type="similarity">
    <text evidence="7">Belongs to the adenylyl cyclase class-4/guanylyl cyclase family.</text>
</comment>